<dbReference type="SUPFAM" id="SSF102462">
    <property type="entry name" value="Peptidyl-tRNA hydrolase II"/>
    <property type="match status" value="1"/>
</dbReference>
<dbReference type="Proteomes" id="UP000468531">
    <property type="component" value="Unassembled WGS sequence"/>
</dbReference>
<reference evidence="1 2" key="1">
    <citation type="journal article" date="2020" name="Arch. Microbiol.">
        <title>Bradyrhizobium uaiense sp. nov., a new highly efficient cowpea symbiont.</title>
        <authorList>
            <person name="Cabral Michel D."/>
            <person name="Azarias Guimaraes A."/>
            <person name="Martins da Costa E."/>
            <person name="Soares de Carvalho T."/>
            <person name="Balsanelli E."/>
            <person name="Willems A."/>
            <person name="Maltempi de Souza E."/>
            <person name="de Souza Moreira F.M."/>
        </authorList>
    </citation>
    <scope>NUCLEOTIDE SEQUENCE [LARGE SCALE GENOMIC DNA]</scope>
    <source>
        <strain evidence="1 2">UFLA 03-164</strain>
    </source>
</reference>
<dbReference type="RefSeq" id="WP_163152843.1">
    <property type="nucleotide sequence ID" value="NZ_VKHP01000027.1"/>
</dbReference>
<dbReference type="AlphaFoldDB" id="A0A6P1BD70"/>
<organism evidence="1 2">
    <name type="scientific">Bradyrhizobium uaiense</name>
    <dbReference type="NCBI Taxonomy" id="2594946"/>
    <lineage>
        <taxon>Bacteria</taxon>
        <taxon>Pseudomonadati</taxon>
        <taxon>Pseudomonadota</taxon>
        <taxon>Alphaproteobacteria</taxon>
        <taxon>Hyphomicrobiales</taxon>
        <taxon>Nitrobacteraceae</taxon>
        <taxon>Bradyrhizobium</taxon>
    </lineage>
</organism>
<dbReference type="EMBL" id="VKHP01000027">
    <property type="protein sequence ID" value="NEU96104.1"/>
    <property type="molecule type" value="Genomic_DNA"/>
</dbReference>
<dbReference type="InterPro" id="IPR023476">
    <property type="entry name" value="Pep_tRNA_hydro_II_dom_sf"/>
</dbReference>
<keyword evidence="2" id="KW-1185">Reference proteome</keyword>
<dbReference type="PIRSF" id="PIRSF033736">
    <property type="entry name" value="UCP033763"/>
    <property type="match status" value="1"/>
</dbReference>
<proteinExistence type="predicted"/>
<dbReference type="InterPro" id="IPR017021">
    <property type="entry name" value="UCP033763"/>
</dbReference>
<evidence type="ECO:0000313" key="2">
    <source>
        <dbReference type="Proteomes" id="UP000468531"/>
    </source>
</evidence>
<dbReference type="Pfam" id="PF09391">
    <property type="entry name" value="DUF2000"/>
    <property type="match status" value="1"/>
</dbReference>
<gene>
    <name evidence="1" type="ORF">FNJ47_09725</name>
</gene>
<name>A0A6P1BD70_9BRAD</name>
<sequence>MNAVSARIAIIVNPALPLGLIANTVAALSIGIGAAEPDLGGTRLTDGNGLAVRTSANRPVPILQATPEALSALLTRAQPLVSGAVLVPFPQFARALHRFEDYLAEFPLRALANETIDGLGLYGPEKWVRSLTGNLKLLR</sequence>
<dbReference type="Gene3D" id="3.40.1490.10">
    <property type="entry name" value="Bit1"/>
    <property type="match status" value="1"/>
</dbReference>
<comment type="caution">
    <text evidence="1">The sequence shown here is derived from an EMBL/GenBank/DDBJ whole genome shotgun (WGS) entry which is preliminary data.</text>
</comment>
<accession>A0A6P1BD70</accession>
<protein>
    <submittedName>
        <fullName evidence="1">DUF2000 domain-containing protein</fullName>
    </submittedName>
</protein>
<dbReference type="InterPro" id="IPR018988">
    <property type="entry name" value="DUF2000"/>
</dbReference>
<evidence type="ECO:0000313" key="1">
    <source>
        <dbReference type="EMBL" id="NEU96104.1"/>
    </source>
</evidence>